<evidence type="ECO:0000313" key="3">
    <source>
        <dbReference type="Proteomes" id="UP000319976"/>
    </source>
</evidence>
<reference evidence="2 3" key="1">
    <citation type="submission" date="2019-02" db="EMBL/GenBank/DDBJ databases">
        <title>Deep-cultivation of Planctomycetes and their phenomic and genomic characterization uncovers novel biology.</title>
        <authorList>
            <person name="Wiegand S."/>
            <person name="Jogler M."/>
            <person name="Boedeker C."/>
            <person name="Pinto D."/>
            <person name="Vollmers J."/>
            <person name="Rivas-Marin E."/>
            <person name="Kohn T."/>
            <person name="Peeters S.H."/>
            <person name="Heuer A."/>
            <person name="Rast P."/>
            <person name="Oberbeckmann S."/>
            <person name="Bunk B."/>
            <person name="Jeske O."/>
            <person name="Meyerdierks A."/>
            <person name="Storesund J.E."/>
            <person name="Kallscheuer N."/>
            <person name="Luecker S."/>
            <person name="Lage O.M."/>
            <person name="Pohl T."/>
            <person name="Merkel B.J."/>
            <person name="Hornburger P."/>
            <person name="Mueller R.-W."/>
            <person name="Bruemmer F."/>
            <person name="Labrenz M."/>
            <person name="Spormann A.M."/>
            <person name="Op den Camp H."/>
            <person name="Overmann J."/>
            <person name="Amann R."/>
            <person name="Jetten M.S.M."/>
            <person name="Mascher T."/>
            <person name="Medema M.H."/>
            <person name="Devos D.P."/>
            <person name="Kaster A.-K."/>
            <person name="Ovreas L."/>
            <person name="Rohde M."/>
            <person name="Galperin M.Y."/>
            <person name="Jogler C."/>
        </authorList>
    </citation>
    <scope>NUCLEOTIDE SEQUENCE [LARGE SCALE GENOMIC DNA]</scope>
    <source>
        <strain evidence="2 3">V22</strain>
    </source>
</reference>
<dbReference type="InterPro" id="IPR035093">
    <property type="entry name" value="RelE/ParE_toxin_dom_sf"/>
</dbReference>
<accession>A0A517TDZ0</accession>
<dbReference type="InterPro" id="IPR007712">
    <property type="entry name" value="RelE/ParE_toxin"/>
</dbReference>
<dbReference type="AlphaFoldDB" id="A0A517TDZ0"/>
<protein>
    <submittedName>
        <fullName evidence="2">Plasmid stabilization system protein</fullName>
    </submittedName>
</protein>
<gene>
    <name evidence="2" type="ORF">V22_38560</name>
</gene>
<dbReference type="EMBL" id="CP036316">
    <property type="protein sequence ID" value="QDT66586.1"/>
    <property type="molecule type" value="Genomic_DNA"/>
</dbReference>
<dbReference type="OrthoDB" id="286630at2"/>
<dbReference type="RefSeq" id="WP_145265793.1">
    <property type="nucleotide sequence ID" value="NZ_CP036316.1"/>
</dbReference>
<dbReference type="Gene3D" id="3.30.2310.20">
    <property type="entry name" value="RelE-like"/>
    <property type="match status" value="1"/>
</dbReference>
<organism evidence="2 3">
    <name type="scientific">Calycomorphotria hydatis</name>
    <dbReference type="NCBI Taxonomy" id="2528027"/>
    <lineage>
        <taxon>Bacteria</taxon>
        <taxon>Pseudomonadati</taxon>
        <taxon>Planctomycetota</taxon>
        <taxon>Planctomycetia</taxon>
        <taxon>Planctomycetales</taxon>
        <taxon>Planctomycetaceae</taxon>
        <taxon>Calycomorphotria</taxon>
    </lineage>
</organism>
<dbReference type="Pfam" id="PF05016">
    <property type="entry name" value="ParE_toxin"/>
    <property type="match status" value="1"/>
</dbReference>
<proteinExistence type="predicted"/>
<dbReference type="Proteomes" id="UP000319976">
    <property type="component" value="Chromosome"/>
</dbReference>
<keyword evidence="1" id="KW-1277">Toxin-antitoxin system</keyword>
<evidence type="ECO:0000313" key="2">
    <source>
        <dbReference type="EMBL" id="QDT66586.1"/>
    </source>
</evidence>
<name>A0A517TDZ0_9PLAN</name>
<keyword evidence="3" id="KW-1185">Reference proteome</keyword>
<dbReference type="KEGG" id="chya:V22_38560"/>
<evidence type="ECO:0000256" key="1">
    <source>
        <dbReference type="ARBA" id="ARBA00022649"/>
    </source>
</evidence>
<sequence>MSYQVELTARAERDVAHIATWIASRSTRGAESWLNRFEEATQQLKSEAANCSLAPESGYGDTEIHQLIFKTRRGKPYRILFTIRDKLVLVRHVRGPGQDLVPFHEL</sequence>